<proteinExistence type="predicted"/>
<evidence type="ECO:0000313" key="2">
    <source>
        <dbReference type="Proteomes" id="UP000593560"/>
    </source>
</evidence>
<gene>
    <name evidence="1" type="ORF">Gohar_026761</name>
</gene>
<organism evidence="1 2">
    <name type="scientific">Gossypium harknessii</name>
    <dbReference type="NCBI Taxonomy" id="34285"/>
    <lineage>
        <taxon>Eukaryota</taxon>
        <taxon>Viridiplantae</taxon>
        <taxon>Streptophyta</taxon>
        <taxon>Embryophyta</taxon>
        <taxon>Tracheophyta</taxon>
        <taxon>Spermatophyta</taxon>
        <taxon>Magnoliopsida</taxon>
        <taxon>eudicotyledons</taxon>
        <taxon>Gunneridae</taxon>
        <taxon>Pentapetalae</taxon>
        <taxon>rosids</taxon>
        <taxon>malvids</taxon>
        <taxon>Malvales</taxon>
        <taxon>Malvaceae</taxon>
        <taxon>Malvoideae</taxon>
        <taxon>Gossypium</taxon>
    </lineage>
</organism>
<dbReference type="Proteomes" id="UP000593560">
    <property type="component" value="Unassembled WGS sequence"/>
</dbReference>
<reference evidence="1 2" key="1">
    <citation type="journal article" date="2019" name="Genome Biol. Evol.">
        <title>Insights into the evolution of the New World diploid cottons (Gossypium, subgenus Houzingenia) based on genome sequencing.</title>
        <authorList>
            <person name="Grover C.E."/>
            <person name="Arick M.A. 2nd"/>
            <person name="Thrash A."/>
            <person name="Conover J.L."/>
            <person name="Sanders W.S."/>
            <person name="Peterson D.G."/>
            <person name="Frelichowski J.E."/>
            <person name="Scheffler J.A."/>
            <person name="Scheffler B.E."/>
            <person name="Wendel J.F."/>
        </authorList>
    </citation>
    <scope>NUCLEOTIDE SEQUENCE [LARGE SCALE GENOMIC DNA]</scope>
    <source>
        <strain evidence="1">0</strain>
        <tissue evidence="1">Leaf</tissue>
    </source>
</reference>
<protein>
    <submittedName>
        <fullName evidence="1">Uncharacterized protein</fullName>
    </submittedName>
</protein>
<comment type="caution">
    <text evidence="1">The sequence shown here is derived from an EMBL/GenBank/DDBJ whole genome shotgun (WGS) entry which is preliminary data.</text>
</comment>
<sequence length="19" mass="2458">MRNPRHLRSKRWILHMTPQ</sequence>
<accession>A0A7J9HSJ6</accession>
<name>A0A7J9HSJ6_9ROSI</name>
<dbReference type="EMBL" id="JABFAD010000011">
    <property type="protein sequence ID" value="MBA0812827.1"/>
    <property type="molecule type" value="Genomic_DNA"/>
</dbReference>
<keyword evidence="2" id="KW-1185">Reference proteome</keyword>
<evidence type="ECO:0000313" key="1">
    <source>
        <dbReference type="EMBL" id="MBA0812827.1"/>
    </source>
</evidence>
<dbReference type="AlphaFoldDB" id="A0A7J9HSJ6"/>